<keyword evidence="1" id="KW-0238">DNA-binding</keyword>
<dbReference type="Proteomes" id="UP001151760">
    <property type="component" value="Unassembled WGS sequence"/>
</dbReference>
<dbReference type="InterPro" id="IPR057075">
    <property type="entry name" value="bHLH_IRO3"/>
</dbReference>
<comment type="caution">
    <text evidence="4">The sequence shown here is derived from an EMBL/GenBank/DDBJ whole genome shotgun (WGS) entry which is preliminary data.</text>
</comment>
<gene>
    <name evidence="4" type="ORF">Tco_0978224</name>
</gene>
<accession>A0ABQ5EMF5</accession>
<dbReference type="Pfam" id="PF23177">
    <property type="entry name" value="bHLH_IRO3"/>
    <property type="match status" value="1"/>
</dbReference>
<evidence type="ECO:0000313" key="4">
    <source>
        <dbReference type="EMBL" id="GJT52067.1"/>
    </source>
</evidence>
<evidence type="ECO:0000256" key="1">
    <source>
        <dbReference type="ARBA" id="ARBA00023125"/>
    </source>
</evidence>
<reference evidence="4" key="2">
    <citation type="submission" date="2022-01" db="EMBL/GenBank/DDBJ databases">
        <authorList>
            <person name="Yamashiro T."/>
            <person name="Shiraishi A."/>
            <person name="Satake H."/>
            <person name="Nakayama K."/>
        </authorList>
    </citation>
    <scope>NUCLEOTIDE SEQUENCE</scope>
</reference>
<protein>
    <recommendedName>
        <fullName evidence="3">Iron-related transcription factor 3 bHLH domain-containing protein</fullName>
    </recommendedName>
</protein>
<sequence>MLEVRHYLFTNIECSWCTLQPSKKSPGKVPKRINNAEREKLKCEHLNELFFELAGALVEFMHHRISYQVRHG</sequence>
<keyword evidence="5" id="KW-1185">Reference proteome</keyword>
<name>A0ABQ5EMF5_9ASTR</name>
<evidence type="ECO:0000313" key="5">
    <source>
        <dbReference type="Proteomes" id="UP001151760"/>
    </source>
</evidence>
<evidence type="ECO:0000256" key="2">
    <source>
        <dbReference type="ARBA" id="ARBA00023242"/>
    </source>
</evidence>
<dbReference type="PANTHER" id="PTHR47075">
    <property type="entry name" value="TRANSCRIPTION FACTOR BHLH47"/>
    <property type="match status" value="1"/>
</dbReference>
<evidence type="ECO:0000259" key="3">
    <source>
        <dbReference type="Pfam" id="PF23177"/>
    </source>
</evidence>
<organism evidence="4 5">
    <name type="scientific">Tanacetum coccineum</name>
    <dbReference type="NCBI Taxonomy" id="301880"/>
    <lineage>
        <taxon>Eukaryota</taxon>
        <taxon>Viridiplantae</taxon>
        <taxon>Streptophyta</taxon>
        <taxon>Embryophyta</taxon>
        <taxon>Tracheophyta</taxon>
        <taxon>Spermatophyta</taxon>
        <taxon>Magnoliopsida</taxon>
        <taxon>eudicotyledons</taxon>
        <taxon>Gunneridae</taxon>
        <taxon>Pentapetalae</taxon>
        <taxon>asterids</taxon>
        <taxon>campanulids</taxon>
        <taxon>Asterales</taxon>
        <taxon>Asteraceae</taxon>
        <taxon>Asteroideae</taxon>
        <taxon>Anthemideae</taxon>
        <taxon>Anthemidinae</taxon>
        <taxon>Tanacetum</taxon>
    </lineage>
</organism>
<proteinExistence type="predicted"/>
<dbReference type="EMBL" id="BQNB010016461">
    <property type="protein sequence ID" value="GJT52067.1"/>
    <property type="molecule type" value="Genomic_DNA"/>
</dbReference>
<reference evidence="4" key="1">
    <citation type="journal article" date="2022" name="Int. J. Mol. Sci.">
        <title>Draft Genome of Tanacetum Coccineum: Genomic Comparison of Closely Related Tanacetum-Family Plants.</title>
        <authorList>
            <person name="Yamashiro T."/>
            <person name="Shiraishi A."/>
            <person name="Nakayama K."/>
            <person name="Satake H."/>
        </authorList>
    </citation>
    <scope>NUCLEOTIDE SEQUENCE</scope>
</reference>
<keyword evidence="2" id="KW-0539">Nucleus</keyword>
<feature type="domain" description="Iron-related transcription factor 3 bHLH" evidence="3">
    <location>
        <begin position="28"/>
        <end position="56"/>
    </location>
</feature>
<dbReference type="PANTHER" id="PTHR47075:SF10">
    <property type="entry name" value="TRANSCRIPTION FACTOR BHLH47-LIKE"/>
    <property type="match status" value="1"/>
</dbReference>